<keyword evidence="1" id="KW-0805">Transcription regulation</keyword>
<organism evidence="5 6">
    <name type="scientific">Microbacterium croceum</name>
    <dbReference type="NCBI Taxonomy" id="2851645"/>
    <lineage>
        <taxon>Bacteria</taxon>
        <taxon>Bacillati</taxon>
        <taxon>Actinomycetota</taxon>
        <taxon>Actinomycetes</taxon>
        <taxon>Micrococcales</taxon>
        <taxon>Microbacteriaceae</taxon>
        <taxon>Microbacterium</taxon>
    </lineage>
</organism>
<sequence length="358" mass="38589">MTAITAGETAAWMRRLSGGLSREDTEDHRDQHPPDWYTSAVIRLDGPIGMQQLSNFGTMKAADPLAFEAALLRRSIGATMLFSTLETPHTVTYDRGAPQDEDIIIVGMSNLGGQRLHTAHGVHDLRVGRMGFMSSVGSSAAEHLGLSETTGVVVPLTAIPGYRHTLSDGAGLFPDTPLTRAAGAAMGRMLYEWVRDADQDAGALTGTESALVALVRGLFRQLPGDGETDRVSRVRAEAAQIIERRHRDAGFGIDELAAELHMSRRQLFRFFAGADESLSAQLLRRRLATAREELLVVPAQELAVVASKAGFVDAAALRAQFSRHVGGSPSAFRLAARSRPVQLAEAMLLTDEQTSPPQ</sequence>
<dbReference type="PROSITE" id="PS00041">
    <property type="entry name" value="HTH_ARAC_FAMILY_1"/>
    <property type="match status" value="1"/>
</dbReference>
<evidence type="ECO:0000256" key="2">
    <source>
        <dbReference type="ARBA" id="ARBA00023125"/>
    </source>
</evidence>
<dbReference type="InterPro" id="IPR050204">
    <property type="entry name" value="AraC_XylS_family_regulators"/>
</dbReference>
<name>A0ABT0FI08_9MICO</name>
<reference evidence="5 6" key="1">
    <citation type="submission" date="2021-06" db="EMBL/GenBank/DDBJ databases">
        <title>Genome-based taxonomic framework of Microbacterium strains isolated from marine environment, the description of four new species and reclassification of four preexisting species.</title>
        <authorList>
            <person name="Lee S.D."/>
            <person name="Kim S.-M."/>
            <person name="Byeon Y.-S."/>
            <person name="Yang H.L."/>
            <person name="Kim I.S."/>
        </authorList>
    </citation>
    <scope>NUCLEOTIDE SEQUENCE [LARGE SCALE GENOMIC DNA]</scope>
    <source>
        <strain evidence="5 6">SSW1-49</strain>
    </source>
</reference>
<accession>A0ABT0FI08</accession>
<evidence type="ECO:0000256" key="1">
    <source>
        <dbReference type="ARBA" id="ARBA00023015"/>
    </source>
</evidence>
<dbReference type="PANTHER" id="PTHR46796">
    <property type="entry name" value="HTH-TYPE TRANSCRIPTIONAL ACTIVATOR RHAS-RELATED"/>
    <property type="match status" value="1"/>
</dbReference>
<dbReference type="Gene3D" id="1.10.10.60">
    <property type="entry name" value="Homeodomain-like"/>
    <property type="match status" value="1"/>
</dbReference>
<comment type="caution">
    <text evidence="5">The sequence shown here is derived from an EMBL/GenBank/DDBJ whole genome shotgun (WGS) entry which is preliminary data.</text>
</comment>
<evidence type="ECO:0000259" key="4">
    <source>
        <dbReference type="PROSITE" id="PS01124"/>
    </source>
</evidence>
<dbReference type="RefSeq" id="WP_247631075.1">
    <property type="nucleotide sequence ID" value="NZ_JAHWXN010000002.1"/>
</dbReference>
<feature type="domain" description="HTH araC/xylS-type" evidence="4">
    <location>
        <begin position="236"/>
        <end position="335"/>
    </location>
</feature>
<keyword evidence="6" id="KW-1185">Reference proteome</keyword>
<dbReference type="SMART" id="SM00342">
    <property type="entry name" value="HTH_ARAC"/>
    <property type="match status" value="1"/>
</dbReference>
<gene>
    <name evidence="5" type="ORF">KZC51_16310</name>
</gene>
<dbReference type="EMBL" id="JAHWXN010000002">
    <property type="protein sequence ID" value="MCK2037692.1"/>
    <property type="molecule type" value="Genomic_DNA"/>
</dbReference>
<keyword evidence="3" id="KW-0804">Transcription</keyword>
<dbReference type="Pfam" id="PF12833">
    <property type="entry name" value="HTH_18"/>
    <property type="match status" value="1"/>
</dbReference>
<evidence type="ECO:0000313" key="6">
    <source>
        <dbReference type="Proteomes" id="UP001300096"/>
    </source>
</evidence>
<dbReference type="InterPro" id="IPR018060">
    <property type="entry name" value="HTH_AraC"/>
</dbReference>
<dbReference type="PROSITE" id="PS01124">
    <property type="entry name" value="HTH_ARAC_FAMILY_2"/>
    <property type="match status" value="1"/>
</dbReference>
<dbReference type="Proteomes" id="UP001300096">
    <property type="component" value="Unassembled WGS sequence"/>
</dbReference>
<keyword evidence="2" id="KW-0238">DNA-binding</keyword>
<protein>
    <submittedName>
        <fullName evidence="5">Helix-turn-helix domain-containing protein</fullName>
    </submittedName>
</protein>
<dbReference type="InterPro" id="IPR018062">
    <property type="entry name" value="HTH_AraC-typ_CS"/>
</dbReference>
<proteinExistence type="predicted"/>
<evidence type="ECO:0000256" key="3">
    <source>
        <dbReference type="ARBA" id="ARBA00023163"/>
    </source>
</evidence>
<evidence type="ECO:0000313" key="5">
    <source>
        <dbReference type="EMBL" id="MCK2037692.1"/>
    </source>
</evidence>